<dbReference type="InterPro" id="IPR011856">
    <property type="entry name" value="tRNA_endonuc-like_dom_sf"/>
</dbReference>
<proteinExistence type="predicted"/>
<evidence type="ECO:0000313" key="5">
    <source>
        <dbReference type="Proteomes" id="UP001237194"/>
    </source>
</evidence>
<dbReference type="Pfam" id="PF04471">
    <property type="entry name" value="Mrr_cat"/>
    <property type="match status" value="1"/>
</dbReference>
<dbReference type="EMBL" id="JARWAF010000023">
    <property type="protein sequence ID" value="MDJ1645364.1"/>
    <property type="molecule type" value="Genomic_DNA"/>
</dbReference>
<dbReference type="Proteomes" id="UP001237194">
    <property type="component" value="Unassembled WGS sequence"/>
</dbReference>
<keyword evidence="2" id="KW-1133">Transmembrane helix</keyword>
<protein>
    <submittedName>
        <fullName evidence="4">Restriction endonuclease</fullName>
    </submittedName>
</protein>
<dbReference type="InterPro" id="IPR007560">
    <property type="entry name" value="Restrct_endonuc_IV_Mrr"/>
</dbReference>
<dbReference type="InterPro" id="IPR011335">
    <property type="entry name" value="Restrct_endonuc-II-like"/>
</dbReference>
<keyword evidence="5" id="KW-1185">Reference proteome</keyword>
<evidence type="ECO:0000313" key="4">
    <source>
        <dbReference type="EMBL" id="MDJ1645364.1"/>
    </source>
</evidence>
<keyword evidence="2" id="KW-0472">Membrane</keyword>
<feature type="domain" description="Restriction endonuclease type IV Mrr" evidence="3">
    <location>
        <begin position="122"/>
        <end position="238"/>
    </location>
</feature>
<feature type="region of interest" description="Disordered" evidence="1">
    <location>
        <begin position="1"/>
        <end position="45"/>
    </location>
</feature>
<feature type="compositionally biased region" description="Basic residues" evidence="1">
    <location>
        <begin position="1"/>
        <end position="18"/>
    </location>
</feature>
<dbReference type="Gene3D" id="3.40.1350.10">
    <property type="match status" value="1"/>
</dbReference>
<evidence type="ECO:0000259" key="3">
    <source>
        <dbReference type="Pfam" id="PF04471"/>
    </source>
</evidence>
<evidence type="ECO:0000256" key="1">
    <source>
        <dbReference type="SAM" id="MobiDB-lite"/>
    </source>
</evidence>
<feature type="transmembrane region" description="Helical" evidence="2">
    <location>
        <begin position="54"/>
        <end position="73"/>
    </location>
</feature>
<dbReference type="GO" id="GO:0004519">
    <property type="term" value="F:endonuclease activity"/>
    <property type="evidence" value="ECO:0007669"/>
    <property type="project" value="UniProtKB-KW"/>
</dbReference>
<dbReference type="PANTHER" id="PTHR30015">
    <property type="entry name" value="MRR RESTRICTION SYSTEM PROTEIN"/>
    <property type="match status" value="1"/>
</dbReference>
<name>A0ABT7DKG9_9ACTN</name>
<dbReference type="PANTHER" id="PTHR30015:SF6">
    <property type="entry name" value="SLL1429 PROTEIN"/>
    <property type="match status" value="1"/>
</dbReference>
<keyword evidence="4" id="KW-0255">Endonuclease</keyword>
<accession>A0ABT7DKG9</accession>
<dbReference type="RefSeq" id="WP_283901329.1">
    <property type="nucleotide sequence ID" value="NZ_JARWAF010000023.1"/>
</dbReference>
<dbReference type="SUPFAM" id="SSF52980">
    <property type="entry name" value="Restriction endonuclease-like"/>
    <property type="match status" value="1"/>
</dbReference>
<comment type="caution">
    <text evidence="4">The sequence shown here is derived from an EMBL/GenBank/DDBJ whole genome shotgun (WGS) entry which is preliminary data.</text>
</comment>
<dbReference type="InterPro" id="IPR052906">
    <property type="entry name" value="Type_IV_Methyl-Rstrct_Enzyme"/>
</dbReference>
<evidence type="ECO:0000256" key="2">
    <source>
        <dbReference type="SAM" id="Phobius"/>
    </source>
</evidence>
<reference evidence="4 5" key="1">
    <citation type="submission" date="2023-04" db="EMBL/GenBank/DDBJ databases">
        <title>A novel species of the genus Streptomyces: Streptomyces pakalii sp. nov. isolated from a Mexican soil jungle.</title>
        <authorList>
            <person name="Chavez-Hernandez M.A."/>
            <person name="Ortiz-Alvarez J."/>
            <person name="Villa-Tanaca L."/>
            <person name="Hernandez-Rodriguez C."/>
        </authorList>
    </citation>
    <scope>NUCLEOTIDE SEQUENCE [LARGE SCALE GENOMIC DNA]</scope>
    <source>
        <strain evidence="4 5">ENCB-J15</strain>
    </source>
</reference>
<organism evidence="4 5">
    <name type="scientific">Streptomyces pakalii</name>
    <dbReference type="NCBI Taxonomy" id="3036494"/>
    <lineage>
        <taxon>Bacteria</taxon>
        <taxon>Bacillati</taxon>
        <taxon>Actinomycetota</taxon>
        <taxon>Actinomycetes</taxon>
        <taxon>Kitasatosporales</taxon>
        <taxon>Streptomycetaceae</taxon>
        <taxon>Streptomyces</taxon>
    </lineage>
</organism>
<gene>
    <name evidence="4" type="ORF">P5W92_33890</name>
</gene>
<feature type="transmembrane region" description="Helical" evidence="2">
    <location>
        <begin position="79"/>
        <end position="99"/>
    </location>
</feature>
<keyword evidence="2" id="KW-0812">Transmembrane</keyword>
<sequence>MPTRRRYPRRRTTRRPTARRTGTAPRRRAPYRPRPGSRGGGWTRRRRRSRQFDVQVLVFGAVVLVAGAVWSLVSWLLAHWWVLIVLAAAGAVAGAGWAHRHQQKRAWDRARQQALRYGLPELDALHHRDFEYAIRDLMLRDGCTDARQIGGAGDNGADVLATDPLGRAWVIQVKHRRDGDRGSPVGTPDLQRVNGTARQLYGADVVLVVTNGRFSTRCAPLAAQLHMHLADRRTLATWAGGGRPLWELLPKIPPPRKSR</sequence>
<keyword evidence="4" id="KW-0378">Hydrolase</keyword>
<keyword evidence="4" id="KW-0540">Nuclease</keyword>